<dbReference type="PANTHER" id="PTHR10903:SF170">
    <property type="entry name" value="GTPASE IMAP FAMILY MEMBER 7"/>
    <property type="match status" value="1"/>
</dbReference>
<dbReference type="Proteomes" id="UP000281406">
    <property type="component" value="Unassembled WGS sequence"/>
</dbReference>
<sequence length="1017" mass="121260">MFGRSSADKTFAANTILPVVFKSETIHECVKKEGVCYTTSSGYQVTLVEMPELYNTSLSQKDVLLKAYCALSLCSFNIHTFLLVLPVSPLTDDDKGEIDVICGIFDTADGKFWDHLMILFIWQGNRTDKVISDFIHGNRDIQQIVQKCGDKYYTLSSEQRLDSEQLSELLLMITRKNTSYSSATYQEAQMEKMIQLEGRIKEMEEENRELKMIKQMSENESQITRANCERIVLVGKTGSGKSATGNTILNKEVFKSCCSMKSVTSSCQKEEGFVNGTPVAVVDTPGLFDKHVPNDVVKEEILKCIGLLSPGPHVFLLVIGIGRFTEEETKTLNIIKETFGKNAGIFSIIIFTHGDMLKSQTFESYLEEADSDMKMLIRDCGERCHVIDNTKQDDSQQVSDLLEKINRMVEKNGGGCYTNEMFKEAEAAIKQETERLLKEKEKEMERERKCLHEKYMQEIAKMERKMNDEREQMETARKKREELLRLKEEFLQNELKRRDEQEQKERKERQEAEEQRRIEEERTQKQWEKERQEIEAKRIKLENDQKKRDQEYREKYEKERSEMEELHKKRLKRENEEKYQKKLKEERSEWELKEKKMIEEFEQEKRKREEKENERIKKEHEEREKIEREYENSKLEMRKQKEKWETTWKEEWEKRVREEEKRRQEEKEKLKKLEEAFEQERKEEEEKRKREDKARREQEEKERKEMEKEYEQKLKEMKRKYEDEARKQAEEFNEFREKYMKDFRALMLHHDMEMQELKLKHEQESLENQKQYRVLSELSMQKDKNLNEKMKDMEEKHQREIDELKKKYEDKCVLLQMSDTIKTEMASFRSEIGLIVENFRSEVKTKTDALQLEITGQIYSIQTKQTIMSDTMENMETTLNSHHDSLEAMVTTVSTLKDKILKLQEQQQDLENRSRRQNLRIIGIPEDAENGRPTDVMSGFFSEVLGEDLPDLQSVVLDRAHRALAPKPRPGDRPREMIVRLHYFSDKAKILQAYGKRAYISRRTCPYFPRYECRTEP</sequence>
<dbReference type="CDD" id="cd01852">
    <property type="entry name" value="AIG1"/>
    <property type="match status" value="1"/>
</dbReference>
<dbReference type="GO" id="GO:0005525">
    <property type="term" value="F:GTP binding"/>
    <property type="evidence" value="ECO:0007669"/>
    <property type="project" value="UniProtKB-KW"/>
</dbReference>
<keyword evidence="8" id="KW-1185">Reference proteome</keyword>
<comment type="similarity">
    <text evidence="1">Belongs to the TRAFAC class TrmE-Era-EngA-EngB-Septin-like GTPase superfamily. AIG1/Toc34/Toc159-like paraseptin GTPase family. IAN subfamily.</text>
</comment>
<reference evidence="7 8" key="1">
    <citation type="submission" date="2018-10" db="EMBL/GenBank/DDBJ databases">
        <title>Genome assembly for a Yunnan-Guizhou Plateau 3E fish, Anabarilius grahami (Regan), and its evolutionary and genetic applications.</title>
        <authorList>
            <person name="Jiang W."/>
        </authorList>
    </citation>
    <scope>NUCLEOTIDE SEQUENCE [LARGE SCALE GENOMIC DNA]</scope>
    <source>
        <strain evidence="7">AG-KIZ</strain>
        <tissue evidence="7">Muscle</tissue>
    </source>
</reference>
<dbReference type="Gene3D" id="3.40.50.300">
    <property type="entry name" value="P-loop containing nucleotide triphosphate hydrolases"/>
    <property type="match status" value="2"/>
</dbReference>
<dbReference type="InterPro" id="IPR027417">
    <property type="entry name" value="P-loop_NTPase"/>
</dbReference>
<dbReference type="Gene3D" id="3.30.70.1820">
    <property type="entry name" value="L1 transposable element, RRM domain"/>
    <property type="match status" value="1"/>
</dbReference>
<feature type="coiled-coil region" evidence="4">
    <location>
        <begin position="886"/>
        <end position="920"/>
    </location>
</feature>
<dbReference type="Pfam" id="PF04548">
    <property type="entry name" value="AIG1"/>
    <property type="match status" value="2"/>
</dbReference>
<evidence type="ECO:0000256" key="3">
    <source>
        <dbReference type="ARBA" id="ARBA00023134"/>
    </source>
</evidence>
<dbReference type="InterPro" id="IPR045058">
    <property type="entry name" value="GIMA/IAN/Toc"/>
</dbReference>
<feature type="region of interest" description="Disordered" evidence="5">
    <location>
        <begin position="602"/>
        <end position="710"/>
    </location>
</feature>
<keyword evidence="4" id="KW-0175">Coiled coil</keyword>
<dbReference type="PROSITE" id="PS51720">
    <property type="entry name" value="G_AIG1"/>
    <property type="match status" value="1"/>
</dbReference>
<dbReference type="FunFam" id="3.40.50.300:FF:000366">
    <property type="entry name" value="GTPase, IMAP family member 2"/>
    <property type="match status" value="1"/>
</dbReference>
<keyword evidence="3" id="KW-0342">GTP-binding</keyword>
<feature type="domain" description="AIG1-type G" evidence="6">
    <location>
        <begin position="226"/>
        <end position="426"/>
    </location>
</feature>
<dbReference type="InterPro" id="IPR006703">
    <property type="entry name" value="G_AIG1"/>
</dbReference>
<comment type="caution">
    <text evidence="7">The sequence shown here is derived from an EMBL/GenBank/DDBJ whole genome shotgun (WGS) entry which is preliminary data.</text>
</comment>
<keyword evidence="2" id="KW-0547">Nucleotide-binding</keyword>
<feature type="coiled-coil region" evidence="4">
    <location>
        <begin position="186"/>
        <end position="220"/>
    </location>
</feature>
<dbReference type="AlphaFoldDB" id="A0A3N0Y5F4"/>
<organism evidence="7 8">
    <name type="scientific">Anabarilius grahami</name>
    <name type="common">Kanglang fish</name>
    <name type="synonym">Barilius grahami</name>
    <dbReference type="NCBI Taxonomy" id="495550"/>
    <lineage>
        <taxon>Eukaryota</taxon>
        <taxon>Metazoa</taxon>
        <taxon>Chordata</taxon>
        <taxon>Craniata</taxon>
        <taxon>Vertebrata</taxon>
        <taxon>Euteleostomi</taxon>
        <taxon>Actinopterygii</taxon>
        <taxon>Neopterygii</taxon>
        <taxon>Teleostei</taxon>
        <taxon>Ostariophysi</taxon>
        <taxon>Cypriniformes</taxon>
        <taxon>Xenocyprididae</taxon>
        <taxon>Xenocypridinae</taxon>
        <taxon>Xenocypridinae incertae sedis</taxon>
        <taxon>Anabarilius</taxon>
    </lineage>
</organism>
<dbReference type="EMBL" id="RJVU01051812">
    <property type="protein sequence ID" value="ROL41311.1"/>
    <property type="molecule type" value="Genomic_DNA"/>
</dbReference>
<dbReference type="OrthoDB" id="8954335at2759"/>
<name>A0A3N0Y5F4_ANAGA</name>
<dbReference type="SUPFAM" id="SSF52540">
    <property type="entry name" value="P-loop containing nucleoside triphosphate hydrolases"/>
    <property type="match status" value="1"/>
</dbReference>
<dbReference type="PANTHER" id="PTHR10903">
    <property type="entry name" value="GTPASE, IMAP FAMILY MEMBER-RELATED"/>
    <property type="match status" value="1"/>
</dbReference>
<evidence type="ECO:0000259" key="6">
    <source>
        <dbReference type="PROSITE" id="PS51720"/>
    </source>
</evidence>
<evidence type="ECO:0000313" key="7">
    <source>
        <dbReference type="EMBL" id="ROL41311.1"/>
    </source>
</evidence>
<evidence type="ECO:0000256" key="4">
    <source>
        <dbReference type="SAM" id="Coils"/>
    </source>
</evidence>
<accession>A0A3N0Y5F4</accession>
<evidence type="ECO:0000313" key="8">
    <source>
        <dbReference type="Proteomes" id="UP000281406"/>
    </source>
</evidence>
<feature type="coiled-coil region" evidence="4">
    <location>
        <begin position="783"/>
        <end position="810"/>
    </location>
</feature>
<evidence type="ECO:0000256" key="5">
    <source>
        <dbReference type="SAM" id="MobiDB-lite"/>
    </source>
</evidence>
<evidence type="ECO:0000256" key="2">
    <source>
        <dbReference type="ARBA" id="ARBA00022741"/>
    </source>
</evidence>
<proteinExistence type="inferred from homology"/>
<evidence type="ECO:0000256" key="1">
    <source>
        <dbReference type="ARBA" id="ARBA00008535"/>
    </source>
</evidence>
<protein>
    <submittedName>
        <fullName evidence="7">GTPase IMAP family member 4</fullName>
    </submittedName>
</protein>
<feature type="region of interest" description="Disordered" evidence="5">
    <location>
        <begin position="497"/>
        <end position="578"/>
    </location>
</feature>
<gene>
    <name evidence="7" type="ORF">DPX16_2938</name>
</gene>